<reference evidence="2" key="1">
    <citation type="journal article" date="2014" name="Int. J. Syst. Evol. Microbiol.">
        <title>Complete genome sequence of Corynebacterium casei LMG S-19264T (=DSM 44701T), isolated from a smear-ripened cheese.</title>
        <authorList>
            <consortium name="US DOE Joint Genome Institute (JGI-PGF)"/>
            <person name="Walter F."/>
            <person name="Albersmeier A."/>
            <person name="Kalinowski J."/>
            <person name="Ruckert C."/>
        </authorList>
    </citation>
    <scope>NUCLEOTIDE SEQUENCE</scope>
    <source>
        <strain evidence="2">JCM 4956</strain>
    </source>
</reference>
<evidence type="ECO:0000313" key="3">
    <source>
        <dbReference type="Proteomes" id="UP000645555"/>
    </source>
</evidence>
<dbReference type="EMBL" id="BMWD01000001">
    <property type="protein sequence ID" value="GGX42204.1"/>
    <property type="molecule type" value="Genomic_DNA"/>
</dbReference>
<feature type="region of interest" description="Disordered" evidence="1">
    <location>
        <begin position="1"/>
        <end position="29"/>
    </location>
</feature>
<sequence length="63" mass="6649">MRQPVRGPHPVRDVFGGHAEAGAQFPGGQGVEGRGGLLGRRLVHAATVWALGCDDYGLFGQEH</sequence>
<evidence type="ECO:0000313" key="2">
    <source>
        <dbReference type="EMBL" id="GGX42204.1"/>
    </source>
</evidence>
<organism evidence="2 3">
    <name type="scientific">Streptomyces fructofermentans</name>
    <dbReference type="NCBI Taxonomy" id="152141"/>
    <lineage>
        <taxon>Bacteria</taxon>
        <taxon>Bacillati</taxon>
        <taxon>Actinomycetota</taxon>
        <taxon>Actinomycetes</taxon>
        <taxon>Kitasatosporales</taxon>
        <taxon>Streptomycetaceae</taxon>
        <taxon>Streptomyces</taxon>
    </lineage>
</organism>
<dbReference type="AlphaFoldDB" id="A0A918N5L3"/>
<evidence type="ECO:0000256" key="1">
    <source>
        <dbReference type="SAM" id="MobiDB-lite"/>
    </source>
</evidence>
<gene>
    <name evidence="2" type="ORF">GCM10010515_06500</name>
</gene>
<accession>A0A918N5L3</accession>
<proteinExistence type="predicted"/>
<keyword evidence="3" id="KW-1185">Reference proteome</keyword>
<dbReference type="Proteomes" id="UP000645555">
    <property type="component" value="Unassembled WGS sequence"/>
</dbReference>
<name>A0A918N5L3_9ACTN</name>
<comment type="caution">
    <text evidence="2">The sequence shown here is derived from an EMBL/GenBank/DDBJ whole genome shotgun (WGS) entry which is preliminary data.</text>
</comment>
<reference evidence="2" key="2">
    <citation type="submission" date="2020-09" db="EMBL/GenBank/DDBJ databases">
        <authorList>
            <person name="Sun Q."/>
            <person name="Ohkuma M."/>
        </authorList>
    </citation>
    <scope>NUCLEOTIDE SEQUENCE</scope>
    <source>
        <strain evidence="2">JCM 4956</strain>
    </source>
</reference>
<protein>
    <submittedName>
        <fullName evidence="2">Uncharacterized protein</fullName>
    </submittedName>
</protein>